<protein>
    <submittedName>
        <fullName evidence="1">Uncharacterized protein</fullName>
    </submittedName>
</protein>
<gene>
    <name evidence="1" type="ORF">AK812_SmicGene48466</name>
</gene>
<dbReference type="AlphaFoldDB" id="A0A1Q9BGA3"/>
<dbReference type="OrthoDB" id="10374961at2759"/>
<dbReference type="Proteomes" id="UP000186817">
    <property type="component" value="Unassembled WGS sequence"/>
</dbReference>
<evidence type="ECO:0000313" key="1">
    <source>
        <dbReference type="EMBL" id="OLP68730.1"/>
    </source>
</evidence>
<sequence>AREFSQKISTVGVDGRNKEWGRASQDFEAQSCFKEAD</sequence>
<keyword evidence="2" id="KW-1185">Reference proteome</keyword>
<accession>A0A1Q9BGA3</accession>
<name>A0A1Q9BGA3_SYMMI</name>
<proteinExistence type="predicted"/>
<comment type="caution">
    <text evidence="1">The sequence shown here is derived from an EMBL/GenBank/DDBJ whole genome shotgun (WGS) entry which is preliminary data.</text>
</comment>
<organism evidence="1 2">
    <name type="scientific">Symbiodinium microadriaticum</name>
    <name type="common">Dinoflagellate</name>
    <name type="synonym">Zooxanthella microadriatica</name>
    <dbReference type="NCBI Taxonomy" id="2951"/>
    <lineage>
        <taxon>Eukaryota</taxon>
        <taxon>Sar</taxon>
        <taxon>Alveolata</taxon>
        <taxon>Dinophyceae</taxon>
        <taxon>Suessiales</taxon>
        <taxon>Symbiodiniaceae</taxon>
        <taxon>Symbiodinium</taxon>
    </lineage>
</organism>
<evidence type="ECO:0000313" key="2">
    <source>
        <dbReference type="Proteomes" id="UP000186817"/>
    </source>
</evidence>
<reference evidence="1 2" key="1">
    <citation type="submission" date="2016-02" db="EMBL/GenBank/DDBJ databases">
        <title>Genome analysis of coral dinoflagellate symbionts highlights evolutionary adaptations to a symbiotic lifestyle.</title>
        <authorList>
            <person name="Aranda M."/>
            <person name="Li Y."/>
            <person name="Liew Y.J."/>
            <person name="Baumgarten S."/>
            <person name="Simakov O."/>
            <person name="Wilson M."/>
            <person name="Piel J."/>
            <person name="Ashoor H."/>
            <person name="Bougouffa S."/>
            <person name="Bajic V.B."/>
            <person name="Ryu T."/>
            <person name="Ravasi T."/>
            <person name="Bayer T."/>
            <person name="Micklem G."/>
            <person name="Kim H."/>
            <person name="Bhak J."/>
            <person name="Lajeunesse T.C."/>
            <person name="Voolstra C.R."/>
        </authorList>
    </citation>
    <scope>NUCLEOTIDE SEQUENCE [LARGE SCALE GENOMIC DNA]</scope>
    <source>
        <strain evidence="1 2">CCMP2467</strain>
    </source>
</reference>
<feature type="non-terminal residue" evidence="1">
    <location>
        <position position="1"/>
    </location>
</feature>
<dbReference type="EMBL" id="LSRX01007947">
    <property type="protein sequence ID" value="OLP68730.1"/>
    <property type="molecule type" value="Genomic_DNA"/>
</dbReference>